<dbReference type="RefSeq" id="WP_012809998.1">
    <property type="nucleotide sequence ID" value="NC_013205.1"/>
</dbReference>
<dbReference type="HOGENOM" id="CLU_2550821_0_0_9"/>
<feature type="transmembrane region" description="Helical" evidence="1">
    <location>
        <begin position="32"/>
        <end position="52"/>
    </location>
</feature>
<keyword evidence="1" id="KW-1133">Transmembrane helix</keyword>
<sequence length="82" mass="9092">MWGGFSHARDRVERFGVRLAARVTSIELRDGAFRWDQLITLAVIVGAIWIFVQNIPALRNLAAQTISSIENAINNILNSGSL</sequence>
<organism evidence="2 3">
    <name type="scientific">Alicyclobacillus acidocaldarius subsp. acidocaldarius (strain ATCC 27009 / DSM 446 / BCRC 14685 / JCM 5260 / KCTC 1825 / NBRC 15652 / NCIMB 11725 / NRRL B-14509 / 104-IA)</name>
    <name type="common">Bacillus acidocaldarius</name>
    <dbReference type="NCBI Taxonomy" id="521098"/>
    <lineage>
        <taxon>Bacteria</taxon>
        <taxon>Bacillati</taxon>
        <taxon>Bacillota</taxon>
        <taxon>Bacilli</taxon>
        <taxon>Bacillales</taxon>
        <taxon>Alicyclobacillaceae</taxon>
        <taxon>Alicyclobacillus</taxon>
    </lineage>
</organism>
<dbReference type="Proteomes" id="UP000001917">
    <property type="component" value="Chromosome"/>
</dbReference>
<protein>
    <submittedName>
        <fullName evidence="2">Uncharacterized protein</fullName>
    </submittedName>
</protein>
<dbReference type="STRING" id="521098.Aaci_0588"/>
<dbReference type="KEGG" id="aac:Aaci_0588"/>
<keyword evidence="3" id="KW-1185">Reference proteome</keyword>
<accession>C8WSY0</accession>
<evidence type="ECO:0000256" key="1">
    <source>
        <dbReference type="SAM" id="Phobius"/>
    </source>
</evidence>
<evidence type="ECO:0000313" key="3">
    <source>
        <dbReference type="Proteomes" id="UP000001917"/>
    </source>
</evidence>
<reference evidence="3" key="1">
    <citation type="submission" date="2009-09" db="EMBL/GenBank/DDBJ databases">
        <title>The complete chromosome of Alicyclobacillus acidocaldarius subsp. acidocaldarius DSM 446.</title>
        <authorList>
            <consortium name="US DOE Joint Genome Institute (JGI-PGF)"/>
            <person name="Lucas S."/>
            <person name="Copeland A."/>
            <person name="Lapidus A."/>
            <person name="Glavina del Rio T."/>
            <person name="Dalin E."/>
            <person name="Tice H."/>
            <person name="Bruce D."/>
            <person name="Goodwin L."/>
            <person name="Pitluck S."/>
            <person name="Kyrpides N."/>
            <person name="Mavromatis K."/>
            <person name="Ivanova N."/>
            <person name="Ovchinnikova G."/>
            <person name="Chertkov O."/>
            <person name="Sims D."/>
            <person name="Brettin T."/>
            <person name="Detter J.C."/>
            <person name="Han C."/>
            <person name="Larimer F."/>
            <person name="Land M."/>
            <person name="Hauser L."/>
            <person name="Markowitz V."/>
            <person name="Cheng J.-F."/>
            <person name="Hugenholtz P."/>
            <person name="Woyke T."/>
            <person name="Wu D."/>
            <person name="Pukall R."/>
            <person name="Klenk H.-P."/>
            <person name="Eisen J.A."/>
        </authorList>
    </citation>
    <scope>NUCLEOTIDE SEQUENCE [LARGE SCALE GENOMIC DNA]</scope>
    <source>
        <strain evidence="3">ATCC 27009 / DSM 446 / BCRC 14685 / JCM 5260 / KCTC 1825 / NBRC 15652 / NCIMB 11725 / NRRL B-14509 / 104-IA</strain>
    </source>
</reference>
<dbReference type="AlphaFoldDB" id="C8WSY0"/>
<dbReference type="EMBL" id="CP001727">
    <property type="protein sequence ID" value="ACV57636.1"/>
    <property type="molecule type" value="Genomic_DNA"/>
</dbReference>
<keyword evidence="1" id="KW-0812">Transmembrane</keyword>
<reference evidence="2 3" key="2">
    <citation type="journal article" date="2010" name="Stand. Genomic Sci.">
        <title>Complete genome sequence of Alicyclobacillus acidocaldarius type strain (104-IA).</title>
        <authorList>
            <person name="Mavromatis K."/>
            <person name="Sikorski J."/>
            <person name="Lapidus A."/>
            <person name="Glavina Del Rio T."/>
            <person name="Copeland A."/>
            <person name="Tice H."/>
            <person name="Cheng J.F."/>
            <person name="Lucas S."/>
            <person name="Chen F."/>
            <person name="Nolan M."/>
            <person name="Bruce D."/>
            <person name="Goodwin L."/>
            <person name="Pitluck S."/>
            <person name="Ivanova N."/>
            <person name="Ovchinnikova G."/>
            <person name="Pati A."/>
            <person name="Chen A."/>
            <person name="Palaniappan K."/>
            <person name="Land M."/>
            <person name="Hauser L."/>
            <person name="Chang Y.J."/>
            <person name="Jeffries C.D."/>
            <person name="Chain P."/>
            <person name="Meincke L."/>
            <person name="Sims D."/>
            <person name="Chertkov O."/>
            <person name="Han C."/>
            <person name="Brettin T."/>
            <person name="Detter J.C."/>
            <person name="Wahrenburg C."/>
            <person name="Rohde M."/>
            <person name="Pukall R."/>
            <person name="Goker M."/>
            <person name="Bristow J."/>
            <person name="Eisen J.A."/>
            <person name="Markowitz V."/>
            <person name="Hugenholtz P."/>
            <person name="Klenk H.P."/>
            <person name="Kyrpides N.C."/>
        </authorList>
    </citation>
    <scope>NUCLEOTIDE SEQUENCE [LARGE SCALE GENOMIC DNA]</scope>
    <source>
        <strain evidence="3">ATCC 27009 / DSM 446 / BCRC 14685 / JCM 5260 / KCTC 1825 / NBRC 15652 / NCIMB 11725 / NRRL B-14509 / 104-IA</strain>
    </source>
</reference>
<name>C8WSY0_ALIAD</name>
<gene>
    <name evidence="2" type="ordered locus">Aaci_0588</name>
</gene>
<keyword evidence="1" id="KW-0472">Membrane</keyword>
<proteinExistence type="predicted"/>
<evidence type="ECO:0000313" key="2">
    <source>
        <dbReference type="EMBL" id="ACV57636.1"/>
    </source>
</evidence>